<feature type="chain" id="PRO_5046059042" evidence="2">
    <location>
        <begin position="20"/>
        <end position="137"/>
    </location>
</feature>
<reference evidence="3" key="1">
    <citation type="submission" date="2022-03" db="EMBL/GenBank/DDBJ databases">
        <authorList>
            <person name="Martin H S."/>
        </authorList>
    </citation>
    <scope>NUCLEOTIDE SEQUENCE</scope>
</reference>
<gene>
    <name evidence="3" type="ORF">IPOD504_LOCUS2720</name>
</gene>
<organism evidence="3 4">
    <name type="scientific">Iphiclides podalirius</name>
    <name type="common">scarce swallowtail</name>
    <dbReference type="NCBI Taxonomy" id="110791"/>
    <lineage>
        <taxon>Eukaryota</taxon>
        <taxon>Metazoa</taxon>
        <taxon>Ecdysozoa</taxon>
        <taxon>Arthropoda</taxon>
        <taxon>Hexapoda</taxon>
        <taxon>Insecta</taxon>
        <taxon>Pterygota</taxon>
        <taxon>Neoptera</taxon>
        <taxon>Endopterygota</taxon>
        <taxon>Lepidoptera</taxon>
        <taxon>Glossata</taxon>
        <taxon>Ditrysia</taxon>
        <taxon>Papilionoidea</taxon>
        <taxon>Papilionidae</taxon>
        <taxon>Papilioninae</taxon>
        <taxon>Iphiclides</taxon>
    </lineage>
</organism>
<keyword evidence="4" id="KW-1185">Reference proteome</keyword>
<keyword evidence="2" id="KW-0732">Signal</keyword>
<protein>
    <submittedName>
        <fullName evidence="3">Uncharacterized protein</fullName>
    </submittedName>
</protein>
<sequence length="137" mass="14871">MFNIFVALLSASVLCFCHGLPASVSEAHSSASQKLHLYIKNSTEGVNYQLSPIISQLRNTNEEVEFGRNAILPFLSFLFDTLGDIENELSDCLDDMVIQLIPDDPSDPGFPNIPTEPSVPIGPIVPADIAASENKPK</sequence>
<evidence type="ECO:0000313" key="4">
    <source>
        <dbReference type="Proteomes" id="UP000837857"/>
    </source>
</evidence>
<feature type="signal peptide" evidence="2">
    <location>
        <begin position="1"/>
        <end position="19"/>
    </location>
</feature>
<dbReference type="EMBL" id="OW152824">
    <property type="protein sequence ID" value="CAH2040668.1"/>
    <property type="molecule type" value="Genomic_DNA"/>
</dbReference>
<feature type="region of interest" description="Disordered" evidence="1">
    <location>
        <begin position="105"/>
        <end position="124"/>
    </location>
</feature>
<name>A0ABN8HVS2_9NEOP</name>
<dbReference type="Proteomes" id="UP000837857">
    <property type="component" value="Chromosome 12"/>
</dbReference>
<feature type="non-terminal residue" evidence="3">
    <location>
        <position position="1"/>
    </location>
</feature>
<evidence type="ECO:0000256" key="1">
    <source>
        <dbReference type="SAM" id="MobiDB-lite"/>
    </source>
</evidence>
<evidence type="ECO:0000256" key="2">
    <source>
        <dbReference type="SAM" id="SignalP"/>
    </source>
</evidence>
<accession>A0ABN8HVS2</accession>
<proteinExistence type="predicted"/>
<evidence type="ECO:0000313" key="3">
    <source>
        <dbReference type="EMBL" id="CAH2040668.1"/>
    </source>
</evidence>